<dbReference type="AlphaFoldDB" id="A0AAI9TRS4"/>
<reference evidence="1" key="1">
    <citation type="submission" date="2015-06" db="EMBL/GenBank/DDBJ databases">
        <authorList>
            <person name="Nguyen H."/>
        </authorList>
    </citation>
    <scope>NUCLEOTIDE SEQUENCE</scope>
    <source>
        <strain evidence="1">DAOM 180753</strain>
    </source>
</reference>
<comment type="caution">
    <text evidence="1">The sequence shown here is derived from an EMBL/GenBank/DDBJ whole genome shotgun (WGS) entry which is preliminary data.</text>
</comment>
<accession>A0AAI9TRS4</accession>
<evidence type="ECO:0000313" key="2">
    <source>
        <dbReference type="Proteomes" id="UP001227192"/>
    </source>
</evidence>
<proteinExistence type="predicted"/>
<gene>
    <name evidence="1" type="ORF">VN97_g1707</name>
</gene>
<protein>
    <submittedName>
        <fullName evidence="1">Uncharacterized protein</fullName>
    </submittedName>
</protein>
<organism evidence="1 2">
    <name type="scientific">Penicillium thymicola</name>
    <dbReference type="NCBI Taxonomy" id="293382"/>
    <lineage>
        <taxon>Eukaryota</taxon>
        <taxon>Fungi</taxon>
        <taxon>Dikarya</taxon>
        <taxon>Ascomycota</taxon>
        <taxon>Pezizomycotina</taxon>
        <taxon>Eurotiomycetes</taxon>
        <taxon>Eurotiomycetidae</taxon>
        <taxon>Eurotiales</taxon>
        <taxon>Aspergillaceae</taxon>
        <taxon>Penicillium</taxon>
    </lineage>
</organism>
<dbReference type="EMBL" id="LACB01000030">
    <property type="protein sequence ID" value="KAJ9491524.1"/>
    <property type="molecule type" value="Genomic_DNA"/>
</dbReference>
<dbReference type="Proteomes" id="UP001227192">
    <property type="component" value="Unassembled WGS sequence"/>
</dbReference>
<keyword evidence="2" id="KW-1185">Reference proteome</keyword>
<sequence length="77" mass="8978">MPLSIEHATHIENIYRTNCLHRLPNDTKITPLHVDQNHGLHDEYRAYVTPSGMWRAPIVVHFRLHRDSIQSQPITST</sequence>
<name>A0AAI9TRS4_PENTH</name>
<evidence type="ECO:0000313" key="1">
    <source>
        <dbReference type="EMBL" id="KAJ9491524.1"/>
    </source>
</evidence>
<reference evidence="1" key="2">
    <citation type="journal article" date="2016" name="Fungal Biol.">
        <title>Ochratoxin A production by Penicillium thymicola.</title>
        <authorList>
            <person name="Nguyen H.D.T."/>
            <person name="McMullin D.R."/>
            <person name="Ponomareva E."/>
            <person name="Riley R."/>
            <person name="Pomraning K.R."/>
            <person name="Baker S.E."/>
            <person name="Seifert K.A."/>
        </authorList>
    </citation>
    <scope>NUCLEOTIDE SEQUENCE</scope>
    <source>
        <strain evidence="1">DAOM 180753</strain>
    </source>
</reference>